<organism evidence="1 2">
    <name type="scientific">Mesobacillus maritimus</name>
    <dbReference type="NCBI Taxonomy" id="1643336"/>
    <lineage>
        <taxon>Bacteria</taxon>
        <taxon>Bacillati</taxon>
        <taxon>Bacillota</taxon>
        <taxon>Bacilli</taxon>
        <taxon>Bacillales</taxon>
        <taxon>Bacillaceae</taxon>
        <taxon>Mesobacillus</taxon>
    </lineage>
</organism>
<sequence>MILPNGVTGFYDSESKKPPQVNGKLFKQLCFEFASWNGGKVIDFNEPKYPRNFYFAKFEIHNNQFFVLLNEHYPYLAYASVVEFGNITFIDKPVSHENFSDFYKVLGKVDLEAPINQNLVVNSELNRAELEQLAYWKPETVGQIIFNYWD</sequence>
<dbReference type="RefSeq" id="WP_221874210.1">
    <property type="nucleotide sequence ID" value="NZ_JACWFH010000017.1"/>
</dbReference>
<accession>A0ABS7K6U6</accession>
<proteinExistence type="predicted"/>
<dbReference type="EMBL" id="JACWFH010000017">
    <property type="protein sequence ID" value="MBY0097999.1"/>
    <property type="molecule type" value="Genomic_DNA"/>
</dbReference>
<evidence type="ECO:0000313" key="1">
    <source>
        <dbReference type="EMBL" id="MBY0097999.1"/>
    </source>
</evidence>
<comment type="caution">
    <text evidence="1">The sequence shown here is derived from an EMBL/GenBank/DDBJ whole genome shotgun (WGS) entry which is preliminary data.</text>
</comment>
<reference evidence="1 2" key="1">
    <citation type="submission" date="2020-07" db="EMBL/GenBank/DDBJ databases">
        <title>Fungal Genomes of the International Space Station.</title>
        <authorList>
            <person name="Seuylemezian A."/>
            <person name="Singh N.K."/>
            <person name="Wood J."/>
            <person name="Venkateswaran K."/>
        </authorList>
    </citation>
    <scope>NUCLEOTIDE SEQUENCE [LARGE SCALE GENOMIC DNA]</scope>
    <source>
        <strain evidence="1 2">PL-B2</strain>
    </source>
</reference>
<keyword evidence="2" id="KW-1185">Reference proteome</keyword>
<evidence type="ECO:0000313" key="2">
    <source>
        <dbReference type="Proteomes" id="UP000769780"/>
    </source>
</evidence>
<name>A0ABS7K6U6_9BACI</name>
<protein>
    <submittedName>
        <fullName evidence="1">Uncharacterized protein</fullName>
    </submittedName>
</protein>
<gene>
    <name evidence="1" type="ORF">H0185_14435</name>
</gene>
<dbReference type="Proteomes" id="UP000769780">
    <property type="component" value="Unassembled WGS sequence"/>
</dbReference>